<keyword evidence="4" id="KW-0808">Transferase</keyword>
<dbReference type="EMBL" id="FNDE01000003">
    <property type="protein sequence ID" value="SDG79893.1"/>
    <property type="molecule type" value="Genomic_DNA"/>
</dbReference>
<evidence type="ECO:0000256" key="2">
    <source>
        <dbReference type="ARBA" id="ARBA00012438"/>
    </source>
</evidence>
<dbReference type="GeneID" id="97141422"/>
<comment type="catalytic activity">
    <reaction evidence="1">
        <text>ATP + protein L-histidine = ADP + protein N-phospho-L-histidine.</text>
        <dbReference type="EC" id="2.7.13.3"/>
    </reaction>
</comment>
<dbReference type="SMART" id="SM00387">
    <property type="entry name" value="HATPase_c"/>
    <property type="match status" value="1"/>
</dbReference>
<feature type="domain" description="Histidine kinase" evidence="9">
    <location>
        <begin position="286"/>
        <end position="478"/>
    </location>
</feature>
<dbReference type="OrthoDB" id="9767435at2"/>
<dbReference type="GO" id="GO:0005524">
    <property type="term" value="F:ATP binding"/>
    <property type="evidence" value="ECO:0007669"/>
    <property type="project" value="UniProtKB-KW"/>
</dbReference>
<dbReference type="EMBL" id="CP080764">
    <property type="protein sequence ID" value="QYY44215.1"/>
    <property type="molecule type" value="Genomic_DNA"/>
</dbReference>
<evidence type="ECO:0000259" key="9">
    <source>
        <dbReference type="PROSITE" id="PS50109"/>
    </source>
</evidence>
<dbReference type="InterPro" id="IPR038424">
    <property type="entry name" value="H_kinase_PdtaS_GAF_sf"/>
</dbReference>
<evidence type="ECO:0000256" key="5">
    <source>
        <dbReference type="ARBA" id="ARBA00022741"/>
    </source>
</evidence>
<keyword evidence="8" id="KW-0902">Two-component regulatory system</keyword>
<evidence type="ECO:0000256" key="4">
    <source>
        <dbReference type="ARBA" id="ARBA00022679"/>
    </source>
</evidence>
<gene>
    <name evidence="10" type="ORF">K3F53_08570</name>
    <name evidence="11" type="ORF">SAMN04489735_100335</name>
</gene>
<proteinExistence type="predicted"/>
<dbReference type="Proteomes" id="UP000198956">
    <property type="component" value="Unassembled WGS sequence"/>
</dbReference>
<evidence type="ECO:0000313" key="11">
    <source>
        <dbReference type="EMBL" id="SDG79893.1"/>
    </source>
</evidence>
<dbReference type="Pfam" id="PF02518">
    <property type="entry name" value="HATPase_c"/>
    <property type="match status" value="1"/>
</dbReference>
<dbReference type="InterPro" id="IPR022066">
    <property type="entry name" value="PdtaS_GAF"/>
</dbReference>
<organism evidence="11 12">
    <name type="scientific">Aneurinibacillus thermoaerophilus</name>
    <dbReference type="NCBI Taxonomy" id="143495"/>
    <lineage>
        <taxon>Bacteria</taxon>
        <taxon>Bacillati</taxon>
        <taxon>Bacillota</taxon>
        <taxon>Bacilli</taxon>
        <taxon>Bacillales</taxon>
        <taxon>Paenibacillaceae</taxon>
        <taxon>Aneurinibacillus group</taxon>
        <taxon>Aneurinibacillus</taxon>
    </lineage>
</organism>
<dbReference type="Pfam" id="PF07568">
    <property type="entry name" value="HisKA_2"/>
    <property type="match status" value="1"/>
</dbReference>
<evidence type="ECO:0000256" key="6">
    <source>
        <dbReference type="ARBA" id="ARBA00022777"/>
    </source>
</evidence>
<dbReference type="InterPro" id="IPR011495">
    <property type="entry name" value="Sig_transdc_His_kin_sub2_dim/P"/>
</dbReference>
<dbReference type="PANTHER" id="PTHR41523">
    <property type="entry name" value="TWO-COMPONENT SYSTEM SENSOR PROTEIN"/>
    <property type="match status" value="1"/>
</dbReference>
<keyword evidence="3" id="KW-0597">Phosphoprotein</keyword>
<dbReference type="InterPro" id="IPR003594">
    <property type="entry name" value="HATPase_dom"/>
</dbReference>
<dbReference type="PROSITE" id="PS50109">
    <property type="entry name" value="HIS_KIN"/>
    <property type="match status" value="1"/>
</dbReference>
<dbReference type="InterPro" id="IPR005467">
    <property type="entry name" value="His_kinase_dom"/>
</dbReference>
<dbReference type="InterPro" id="IPR036890">
    <property type="entry name" value="HATPase_C_sf"/>
</dbReference>
<keyword evidence="7" id="KW-0067">ATP-binding</keyword>
<dbReference type="GO" id="GO:0004673">
    <property type="term" value="F:protein histidine kinase activity"/>
    <property type="evidence" value="ECO:0007669"/>
    <property type="project" value="UniProtKB-EC"/>
</dbReference>
<keyword evidence="13" id="KW-1185">Reference proteome</keyword>
<keyword evidence="6 11" id="KW-0418">Kinase</keyword>
<evidence type="ECO:0000313" key="12">
    <source>
        <dbReference type="Proteomes" id="UP000198956"/>
    </source>
</evidence>
<accession>A0A1G7X6Z7</accession>
<evidence type="ECO:0000256" key="7">
    <source>
        <dbReference type="ARBA" id="ARBA00022840"/>
    </source>
</evidence>
<dbReference type="AlphaFoldDB" id="A0A1G7X6Z7"/>
<evidence type="ECO:0000313" key="10">
    <source>
        <dbReference type="EMBL" id="QYY44215.1"/>
    </source>
</evidence>
<dbReference type="Gene3D" id="3.30.450.20">
    <property type="entry name" value="PAS domain"/>
    <property type="match status" value="1"/>
</dbReference>
<keyword evidence="5" id="KW-0547">Nucleotide-binding</keyword>
<reference evidence="10 13" key="2">
    <citation type="submission" date="2021-08" db="EMBL/GenBank/DDBJ databases">
        <title>Complete genome sequence of the strain Aneurinibacillus thermoaerophilus CCM 8960.</title>
        <authorList>
            <person name="Musilova J."/>
            <person name="Kourilova X."/>
            <person name="Pernicova I."/>
            <person name="Bezdicek M."/>
            <person name="Lengerova M."/>
            <person name="Obruca S."/>
            <person name="Sedlar K."/>
        </authorList>
    </citation>
    <scope>NUCLEOTIDE SEQUENCE [LARGE SCALE GENOMIC DNA]</scope>
    <source>
        <strain evidence="10 13">CCM 8960</strain>
    </source>
</reference>
<dbReference type="Proteomes" id="UP000826616">
    <property type="component" value="Chromosome"/>
</dbReference>
<dbReference type="RefSeq" id="WP_057898960.1">
    <property type="nucleotide sequence ID" value="NZ_CP080764.1"/>
</dbReference>
<evidence type="ECO:0000313" key="13">
    <source>
        <dbReference type="Proteomes" id="UP000826616"/>
    </source>
</evidence>
<sequence>MIDVAEAKRIYHLCQQYTPLSEEDIRIIIGKSEALQMIADVSQANVFIDCPVKDRSAVIVVAEAAPTTTHSLYKESVVGKEVFESYEPGVFRAYRTGKPAIMNRALTQEGHHVKQNVVPIKNGKGQTIGMLILEQDITLQVKHEKELALLSETTQEFSRTFWDLISKEQSIPDVIEEALLLLREDGTILYANNFAIGLIESRSGLTRQNYTDKKVDEIFPFIAESDYLHDGVIQREVHDQGMVYVLRSICLQQKDKRRRLLLYLRDITDLRDKERQLMVKSAVIQEIHHRVKNNLQTVAGLLRLQMRRGVPDEAKGLYQECLNRIISIATVHEVLSYNGIEQVAMNQVIEKIARMLVYNMASEECKVDVVMEIEEIALQSKQAVSLALILTELVQNSLKHGFAGRSSGVVRIHFYKHGNELCLCVEDDGKGFEAQSATDQLGLEIVRNLTHFDLCGAFEIMQNEGGGTRASVSFPAEQGE</sequence>
<dbReference type="SUPFAM" id="SSF55874">
    <property type="entry name" value="ATPase domain of HSP90 chaperone/DNA topoisomerase II/histidine kinase"/>
    <property type="match status" value="1"/>
</dbReference>
<reference evidence="11 12" key="1">
    <citation type="submission" date="2016-10" db="EMBL/GenBank/DDBJ databases">
        <authorList>
            <person name="de Groot N.N."/>
        </authorList>
    </citation>
    <scope>NUCLEOTIDE SEQUENCE [LARGE SCALE GENOMIC DNA]</scope>
    <source>
        <strain evidence="11 12">L 420-91</strain>
    </source>
</reference>
<dbReference type="PANTHER" id="PTHR41523:SF8">
    <property type="entry name" value="ETHYLENE RESPONSE SENSOR PROTEIN"/>
    <property type="match status" value="1"/>
</dbReference>
<dbReference type="GO" id="GO:0000160">
    <property type="term" value="P:phosphorelay signal transduction system"/>
    <property type="evidence" value="ECO:0007669"/>
    <property type="project" value="UniProtKB-KW"/>
</dbReference>
<dbReference type="Gene3D" id="3.30.565.10">
    <property type="entry name" value="Histidine kinase-like ATPase, C-terminal domain"/>
    <property type="match status" value="1"/>
</dbReference>
<evidence type="ECO:0000256" key="3">
    <source>
        <dbReference type="ARBA" id="ARBA00022553"/>
    </source>
</evidence>
<dbReference type="Gene3D" id="3.30.450.280">
    <property type="entry name" value="GAF domain"/>
    <property type="match status" value="1"/>
</dbReference>
<name>A0A1G7X6Z7_ANETH</name>
<dbReference type="Pfam" id="PF12282">
    <property type="entry name" value="GAF_PdtaS"/>
    <property type="match status" value="1"/>
</dbReference>
<dbReference type="EC" id="2.7.13.3" evidence="2"/>
<protein>
    <recommendedName>
        <fullName evidence="2">histidine kinase</fullName>
        <ecNumber evidence="2">2.7.13.3</ecNumber>
    </recommendedName>
</protein>
<evidence type="ECO:0000256" key="1">
    <source>
        <dbReference type="ARBA" id="ARBA00000085"/>
    </source>
</evidence>
<evidence type="ECO:0000256" key="8">
    <source>
        <dbReference type="ARBA" id="ARBA00023012"/>
    </source>
</evidence>